<dbReference type="InterPro" id="IPR003719">
    <property type="entry name" value="Phenazine_PhzF-like"/>
</dbReference>
<dbReference type="PIRSF" id="PIRSF016184">
    <property type="entry name" value="PhzC_PhzF"/>
    <property type="match status" value="1"/>
</dbReference>
<proteinExistence type="predicted"/>
<dbReference type="EMBL" id="ML735318">
    <property type="protein sequence ID" value="KAE8386116.1"/>
    <property type="molecule type" value="Genomic_DNA"/>
</dbReference>
<sequence length="304" mass="32938">MKMSLEYAIVDVFTTTQFQGNPLAIVRVPAQQRTSLLQETKQKIATEFNLSETVFLHEPQSDDLSSAESVIIDIFTPRCEIPFAGHPTIGTAYYVLKQSSATGLSSLKRLLTKAGPIPISQDTKTGLVGACIPFAYHQHRGLVQSSLTITGSAPVISIVKGLSFVLAQLPGLEALATVSGALLDDCFTSDHLDEGWNMGPTGTEYFVDLGRDEQGYRKLRTRMFIGWEDPGTGSASSALACYLALCESKELGKGPFDYHIIQGVEMGRQNDIYITVSRNEGGDQIANVLLRGTSVLVGDGRIML</sequence>
<evidence type="ECO:0000313" key="4">
    <source>
        <dbReference type="Proteomes" id="UP000541154"/>
    </source>
</evidence>
<dbReference type="Proteomes" id="UP000541154">
    <property type="component" value="Unassembled WGS sequence"/>
</dbReference>
<dbReference type="SUPFAM" id="SSF54506">
    <property type="entry name" value="Diaminopimelate epimerase-like"/>
    <property type="match status" value="1"/>
</dbReference>
<dbReference type="OrthoDB" id="75169at2759"/>
<protein>
    <submittedName>
        <fullName evidence="2">Diaminopimelate epimerase-like protein</fullName>
    </submittedName>
</protein>
<dbReference type="Gene3D" id="3.10.310.10">
    <property type="entry name" value="Diaminopimelate Epimerase, Chain A, domain 1"/>
    <property type="match status" value="2"/>
</dbReference>
<evidence type="ECO:0000256" key="1">
    <source>
        <dbReference type="PIRSR" id="PIRSR016184-1"/>
    </source>
</evidence>
<feature type="active site" evidence="1">
    <location>
        <position position="52"/>
    </location>
</feature>
<accession>A0A8H6A8H7</accession>
<dbReference type="EMBL" id="SPNV01000045">
    <property type="protein sequence ID" value="KAF5863771.1"/>
    <property type="molecule type" value="Genomic_DNA"/>
</dbReference>
<evidence type="ECO:0000313" key="2">
    <source>
        <dbReference type="EMBL" id="KAE8386116.1"/>
    </source>
</evidence>
<dbReference type="NCBIfam" id="TIGR00654">
    <property type="entry name" value="PhzF_family"/>
    <property type="match status" value="1"/>
</dbReference>
<dbReference type="Pfam" id="PF02567">
    <property type="entry name" value="PhzC-PhzF"/>
    <property type="match status" value="1"/>
</dbReference>
<keyword evidence="4" id="KW-1185">Reference proteome</keyword>
<evidence type="ECO:0000313" key="3">
    <source>
        <dbReference type="EMBL" id="KAF5863771.1"/>
    </source>
</evidence>
<dbReference type="PANTHER" id="PTHR13774">
    <property type="entry name" value="PHENAZINE BIOSYNTHESIS PROTEIN"/>
    <property type="match status" value="1"/>
</dbReference>
<name>A0A5N7BWB3_PETAA</name>
<accession>A0A5N7BWB3</accession>
<dbReference type="GO" id="GO:0016853">
    <property type="term" value="F:isomerase activity"/>
    <property type="evidence" value="ECO:0007669"/>
    <property type="project" value="TreeGrafter"/>
</dbReference>
<gene>
    <name evidence="2" type="ORF">BDV23DRAFT_190289</name>
    <name evidence="3" type="ORF">ETB97_009406</name>
</gene>
<reference evidence="2" key="2">
    <citation type="submission" date="2019-04" db="EMBL/GenBank/DDBJ databases">
        <title>Friends and foes A comparative genomics studyof 23 Aspergillus species from section Flavi.</title>
        <authorList>
            <consortium name="DOE Joint Genome Institute"/>
            <person name="Kjaerbolling I."/>
            <person name="Vesth T."/>
            <person name="Frisvad J.C."/>
            <person name="Nybo J.L."/>
            <person name="Theobald S."/>
            <person name="Kildgaard S."/>
            <person name="Isbrandt T."/>
            <person name="Kuo A."/>
            <person name="Sato A."/>
            <person name="Lyhne E.K."/>
            <person name="Kogle M.E."/>
            <person name="Wiebenga A."/>
            <person name="Kun R.S."/>
            <person name="Lubbers R.J."/>
            <person name="Makela M.R."/>
            <person name="Barry K."/>
            <person name="Chovatia M."/>
            <person name="Clum A."/>
            <person name="Daum C."/>
            <person name="Haridas S."/>
            <person name="He G."/>
            <person name="LaButti K."/>
            <person name="Lipzen A."/>
            <person name="Mondo S."/>
            <person name="Riley R."/>
            <person name="Salamov A."/>
            <person name="Simmons B.A."/>
            <person name="Magnuson J.K."/>
            <person name="Henrissat B."/>
            <person name="Mortensen U.H."/>
            <person name="Larsen T.O."/>
            <person name="Devries R.P."/>
            <person name="Grigoriev I.V."/>
            <person name="Machida M."/>
            <person name="Baker S.E."/>
            <person name="Andersen M.R."/>
        </authorList>
    </citation>
    <scope>NUCLEOTIDE SEQUENCE [LARGE SCALE GENOMIC DNA]</scope>
    <source>
        <strain evidence="2">IBT 14317</strain>
    </source>
</reference>
<dbReference type="PANTHER" id="PTHR13774:SF32">
    <property type="entry name" value="ANTISENSE-ENHANCING SEQUENCE 1"/>
    <property type="match status" value="1"/>
</dbReference>
<reference evidence="3 4" key="1">
    <citation type="submission" date="2019-04" db="EMBL/GenBank/DDBJ databases">
        <title>Aspergillus burnettii sp. nov., novel species from soil in southeast Queensland.</title>
        <authorList>
            <person name="Gilchrist C.L.M."/>
            <person name="Pitt J.I."/>
            <person name="Lange L."/>
            <person name="Lacey H.J."/>
            <person name="Vuong D."/>
            <person name="Midgley D.J."/>
            <person name="Greenfield P."/>
            <person name="Bradbury M."/>
            <person name="Lacey E."/>
            <person name="Busk P.K."/>
            <person name="Pilgaard B."/>
            <person name="Chooi Y.H."/>
            <person name="Piggott A.M."/>
        </authorList>
    </citation>
    <scope>NUCLEOTIDE SEQUENCE [LARGE SCALE GENOMIC DNA]</scope>
    <source>
        <strain evidence="3 4">FRR 5400</strain>
    </source>
</reference>
<dbReference type="AlphaFoldDB" id="A0A5N7BWB3"/>
<organism evidence="2">
    <name type="scientific">Petromyces alliaceus</name>
    <name type="common">Aspergillus alliaceus</name>
    <dbReference type="NCBI Taxonomy" id="209559"/>
    <lineage>
        <taxon>Eukaryota</taxon>
        <taxon>Fungi</taxon>
        <taxon>Dikarya</taxon>
        <taxon>Ascomycota</taxon>
        <taxon>Pezizomycotina</taxon>
        <taxon>Eurotiomycetes</taxon>
        <taxon>Eurotiomycetidae</taxon>
        <taxon>Eurotiales</taxon>
        <taxon>Aspergillaceae</taxon>
        <taxon>Aspergillus</taxon>
        <taxon>Aspergillus subgen. Circumdati</taxon>
    </lineage>
</organism>
<dbReference type="GO" id="GO:0005737">
    <property type="term" value="C:cytoplasm"/>
    <property type="evidence" value="ECO:0007669"/>
    <property type="project" value="TreeGrafter"/>
</dbReference>
<dbReference type="Proteomes" id="UP000326877">
    <property type="component" value="Unassembled WGS sequence"/>
</dbReference>